<dbReference type="Proteomes" id="UP000027395">
    <property type="component" value="Chromosome"/>
</dbReference>
<dbReference type="InterPro" id="IPR012296">
    <property type="entry name" value="Nuclease_put_TT1808"/>
</dbReference>
<dbReference type="EMBL" id="CM002803">
    <property type="protein sequence ID" value="KEI66840.1"/>
    <property type="molecule type" value="Genomic_DNA"/>
</dbReference>
<keyword evidence="3" id="KW-1185">Reference proteome</keyword>
<protein>
    <recommendedName>
        <fullName evidence="1">Putative restriction endonuclease domain-containing protein</fullName>
    </recommendedName>
</protein>
<dbReference type="SUPFAM" id="SSF52980">
    <property type="entry name" value="Restriction endonuclease-like"/>
    <property type="match status" value="1"/>
</dbReference>
<dbReference type="HOGENOM" id="CLU_076312_5_1_3"/>
<gene>
    <name evidence="2" type="ORF">A19Y_1855</name>
</gene>
<dbReference type="InterPro" id="IPR008538">
    <property type="entry name" value="Uma2"/>
</dbReference>
<dbReference type="Gene3D" id="3.90.1570.10">
    <property type="entry name" value="tt1808, chain A"/>
    <property type="match status" value="1"/>
</dbReference>
<dbReference type="AlphaFoldDB" id="A0A073CS64"/>
<dbReference type="Pfam" id="PF05685">
    <property type="entry name" value="Uma2"/>
    <property type="match status" value="1"/>
</dbReference>
<feature type="domain" description="Putative restriction endonuclease" evidence="1">
    <location>
        <begin position="16"/>
        <end position="192"/>
    </location>
</feature>
<proteinExistence type="predicted"/>
<dbReference type="PANTHER" id="PTHR34107:SF2">
    <property type="entry name" value="SLL0888 PROTEIN"/>
    <property type="match status" value="1"/>
</dbReference>
<name>A0A073CS64_PLAA1</name>
<evidence type="ECO:0000313" key="3">
    <source>
        <dbReference type="Proteomes" id="UP000027395"/>
    </source>
</evidence>
<accession>A0A073CS64</accession>
<organism evidence="2 3">
    <name type="scientific">Planktothrix agardhii (strain NIVA-CYA 126/8)</name>
    <dbReference type="NCBI Taxonomy" id="388467"/>
    <lineage>
        <taxon>Bacteria</taxon>
        <taxon>Bacillati</taxon>
        <taxon>Cyanobacteriota</taxon>
        <taxon>Cyanophyceae</taxon>
        <taxon>Oscillatoriophycideae</taxon>
        <taxon>Oscillatoriales</taxon>
        <taxon>Microcoleaceae</taxon>
        <taxon>Planktothrix</taxon>
    </lineage>
</organism>
<dbReference type="eggNOG" id="COG4636">
    <property type="taxonomic scope" value="Bacteria"/>
</dbReference>
<dbReference type="RefSeq" id="WP_042153827.1">
    <property type="nucleotide sequence ID" value="NZ_CM002803.1"/>
</dbReference>
<evidence type="ECO:0000313" key="2">
    <source>
        <dbReference type="EMBL" id="KEI66840.1"/>
    </source>
</evidence>
<reference evidence="2 3" key="1">
    <citation type="journal article" date="2014" name="Appl. Environ. Microbiol.">
        <title>Elucidation of insertion elements encoded on plasmids and in vitro construction of shuttle vectors from the toxic cyanobacterium Planktothrix.</title>
        <authorList>
            <person name="Christiansen G."/>
            <person name="Goesmann A."/>
            <person name="Kurmayer R."/>
        </authorList>
    </citation>
    <scope>NUCLEOTIDE SEQUENCE [LARGE SCALE GENOMIC DNA]</scope>
    <source>
        <strain evidence="2 3">NIVA-CYA 126/8</strain>
    </source>
</reference>
<evidence type="ECO:0000259" key="1">
    <source>
        <dbReference type="Pfam" id="PF05685"/>
    </source>
</evidence>
<dbReference type="InterPro" id="IPR011335">
    <property type="entry name" value="Restrct_endonuc-II-like"/>
</dbReference>
<sequence length="200" mass="22780">MVTVKSELTTKPLNLAEYLNYNDGTDTRYELVNGELINMSLGTGKHGAIIKFLERTFDAEIERMGLNWTAIQSVLGIQSPRGGRWDTVRIPDVVILPLEQWRELQNKEAVITMNQPVPLLIVEVVSESTKRTDYRAKKAEYSVLEISEYWIVDSLENQVTILTLVDGWYDSLEFTGGDQIQSKTFPNLELTAEQILKDQI</sequence>
<dbReference type="CDD" id="cd06260">
    <property type="entry name" value="DUF820-like"/>
    <property type="match status" value="1"/>
</dbReference>
<dbReference type="STRING" id="388467.A19Y_1855"/>
<dbReference type="PANTHER" id="PTHR34107">
    <property type="entry name" value="SLL0198 PROTEIN-RELATED"/>
    <property type="match status" value="1"/>
</dbReference>
<dbReference type="PATRIC" id="fig|388467.6.peg.1801"/>